<sequence length="92" mass="10382">GAYSTIFNDYTLILSSAMISRLILELRSATKDSNRSRVSVIQFAPPRPHVVSIVNEEHVASNPSRWASLVRDFEDGHYESHPIENPETEEAK</sequence>
<accession>A0ACB8H4K9</accession>
<gene>
    <name evidence="1" type="ORF">JR316_0004259</name>
</gene>
<organism evidence="1 2">
    <name type="scientific">Psilocybe cubensis</name>
    <name type="common">Psychedelic mushroom</name>
    <name type="synonym">Stropharia cubensis</name>
    <dbReference type="NCBI Taxonomy" id="181762"/>
    <lineage>
        <taxon>Eukaryota</taxon>
        <taxon>Fungi</taxon>
        <taxon>Dikarya</taxon>
        <taxon>Basidiomycota</taxon>
        <taxon>Agaricomycotina</taxon>
        <taxon>Agaricomycetes</taxon>
        <taxon>Agaricomycetidae</taxon>
        <taxon>Agaricales</taxon>
        <taxon>Agaricineae</taxon>
        <taxon>Strophariaceae</taxon>
        <taxon>Psilocybe</taxon>
    </lineage>
</organism>
<comment type="caution">
    <text evidence="1">The sequence shown here is derived from an EMBL/GenBank/DDBJ whole genome shotgun (WGS) entry which is preliminary data.</text>
</comment>
<reference evidence="1" key="1">
    <citation type="submission" date="2021-10" db="EMBL/GenBank/DDBJ databases">
        <title>Psilocybe cubensis genome.</title>
        <authorList>
            <person name="Mckernan K.J."/>
            <person name="Crawford S."/>
            <person name="Trippe A."/>
            <person name="Kane L.T."/>
            <person name="Mclaughlin S."/>
        </authorList>
    </citation>
    <scope>NUCLEOTIDE SEQUENCE</scope>
    <source>
        <strain evidence="1">MGC-MH-2018</strain>
    </source>
</reference>
<evidence type="ECO:0000313" key="2">
    <source>
        <dbReference type="Proteomes" id="UP000664032"/>
    </source>
</evidence>
<name>A0ACB8H4K9_PSICU</name>
<dbReference type="EMBL" id="JAFIQS020000004">
    <property type="protein sequence ID" value="KAH9482164.1"/>
    <property type="molecule type" value="Genomic_DNA"/>
</dbReference>
<feature type="non-terminal residue" evidence="1">
    <location>
        <position position="1"/>
    </location>
</feature>
<dbReference type="Proteomes" id="UP000664032">
    <property type="component" value="Unassembled WGS sequence"/>
</dbReference>
<evidence type="ECO:0000313" key="1">
    <source>
        <dbReference type="EMBL" id="KAH9482164.1"/>
    </source>
</evidence>
<keyword evidence="2" id="KW-1185">Reference proteome</keyword>
<protein>
    <submittedName>
        <fullName evidence="1">Uncharacterized protein</fullName>
    </submittedName>
</protein>
<proteinExistence type="predicted"/>